<dbReference type="PROSITE" id="PS00041">
    <property type="entry name" value="HTH_ARAC_FAMILY_1"/>
    <property type="match status" value="1"/>
</dbReference>
<sequence>MKASTQQLYARRLTGVIDYLNQHLDLDPDLYRLADIACLSPFHFHRVWRAWTGETIADTVRRLRLHRASGELAATTAALGQIAQRAGYDSAAAFSRAFRQAFGLPPSSFRAAQAAGYPPPDHTPAVHVATLTPTALTAVMHSGTFMEIGQAFDRLFLWARQHDVDPYAARVFGLFYCEEGGTSATPYTAAAAMGSPAGYIEDDDTRSLAVPAMRCATLEYVGPYAGIAGVCTWLYQHWLPANDELPGDFPEFEEYLNDPRITPPAALRTLIHVPLAD</sequence>
<gene>
    <name evidence="5" type="ORF">SAMN02745857_00095</name>
</gene>
<evidence type="ECO:0000256" key="2">
    <source>
        <dbReference type="ARBA" id="ARBA00023125"/>
    </source>
</evidence>
<dbReference type="InterPro" id="IPR050908">
    <property type="entry name" value="SmbC-like"/>
</dbReference>
<dbReference type="SMART" id="SM00871">
    <property type="entry name" value="AraC_E_bind"/>
    <property type="match status" value="1"/>
</dbReference>
<dbReference type="STRING" id="1121001.SAMN02745857_00095"/>
<dbReference type="SUPFAM" id="SSF46689">
    <property type="entry name" value="Homeodomain-like"/>
    <property type="match status" value="2"/>
</dbReference>
<dbReference type="SMART" id="SM00342">
    <property type="entry name" value="HTH_ARAC"/>
    <property type="match status" value="1"/>
</dbReference>
<keyword evidence="6" id="KW-1185">Reference proteome</keyword>
<evidence type="ECO:0000313" key="5">
    <source>
        <dbReference type="EMBL" id="SMC16081.1"/>
    </source>
</evidence>
<dbReference type="OrthoDB" id="282744at2"/>
<dbReference type="InterPro" id="IPR009057">
    <property type="entry name" value="Homeodomain-like_sf"/>
</dbReference>
<dbReference type="Pfam" id="PF06445">
    <property type="entry name" value="GyrI-like"/>
    <property type="match status" value="1"/>
</dbReference>
<dbReference type="InterPro" id="IPR029442">
    <property type="entry name" value="GyrI-like"/>
</dbReference>
<dbReference type="AlphaFoldDB" id="A0A1W1WY88"/>
<dbReference type="PRINTS" id="PR00032">
    <property type="entry name" value="HTHARAC"/>
</dbReference>
<reference evidence="5 6" key="1">
    <citation type="submission" date="2017-04" db="EMBL/GenBank/DDBJ databases">
        <authorList>
            <person name="Afonso C.L."/>
            <person name="Miller P.J."/>
            <person name="Scott M.A."/>
            <person name="Spackman E."/>
            <person name="Goraichik I."/>
            <person name="Dimitrov K.M."/>
            <person name="Suarez D.L."/>
            <person name="Swayne D.E."/>
        </authorList>
    </citation>
    <scope>NUCLEOTIDE SEQUENCE [LARGE SCALE GENOMIC DNA]</scope>
    <source>
        <strain evidence="5 6">DSM 23236</strain>
    </source>
</reference>
<evidence type="ECO:0000256" key="3">
    <source>
        <dbReference type="ARBA" id="ARBA00023163"/>
    </source>
</evidence>
<protein>
    <submittedName>
        <fullName evidence="5">AraC family transcriptional regulator</fullName>
    </submittedName>
</protein>
<dbReference type="Gene3D" id="1.10.10.60">
    <property type="entry name" value="Homeodomain-like"/>
    <property type="match status" value="1"/>
</dbReference>
<keyword evidence="3" id="KW-0804">Transcription</keyword>
<dbReference type="PANTHER" id="PTHR40055">
    <property type="entry name" value="TRANSCRIPTIONAL REGULATOR YGIV-RELATED"/>
    <property type="match status" value="1"/>
</dbReference>
<dbReference type="SUPFAM" id="SSF55136">
    <property type="entry name" value="Probable bacterial effector-binding domain"/>
    <property type="match status" value="1"/>
</dbReference>
<dbReference type="InterPro" id="IPR020449">
    <property type="entry name" value="Tscrpt_reg_AraC-type_HTH"/>
</dbReference>
<dbReference type="InterPro" id="IPR011256">
    <property type="entry name" value="Reg_factor_effector_dom_sf"/>
</dbReference>
<accession>A0A1W1WY88</accession>
<dbReference type="InterPro" id="IPR018060">
    <property type="entry name" value="HTH_AraC"/>
</dbReference>
<keyword evidence="2" id="KW-0238">DNA-binding</keyword>
<dbReference type="PROSITE" id="PS01124">
    <property type="entry name" value="HTH_ARAC_FAMILY_2"/>
    <property type="match status" value="1"/>
</dbReference>
<dbReference type="InterPro" id="IPR010499">
    <property type="entry name" value="AraC_E-bd"/>
</dbReference>
<dbReference type="RefSeq" id="WP_084088581.1">
    <property type="nucleotide sequence ID" value="NZ_FWXD01000001.1"/>
</dbReference>
<proteinExistence type="predicted"/>
<dbReference type="PANTHER" id="PTHR40055:SF1">
    <property type="entry name" value="TRANSCRIPTIONAL REGULATOR YGIV-RELATED"/>
    <property type="match status" value="1"/>
</dbReference>
<dbReference type="Pfam" id="PF12833">
    <property type="entry name" value="HTH_18"/>
    <property type="match status" value="1"/>
</dbReference>
<keyword evidence="1" id="KW-0805">Transcription regulation</keyword>
<dbReference type="GO" id="GO:0003700">
    <property type="term" value="F:DNA-binding transcription factor activity"/>
    <property type="evidence" value="ECO:0007669"/>
    <property type="project" value="InterPro"/>
</dbReference>
<evidence type="ECO:0000259" key="4">
    <source>
        <dbReference type="PROSITE" id="PS01124"/>
    </source>
</evidence>
<feature type="domain" description="HTH araC/xylS-type" evidence="4">
    <location>
        <begin position="14"/>
        <end position="112"/>
    </location>
</feature>
<name>A0A1W1WY88_9NEIS</name>
<dbReference type="GO" id="GO:0043565">
    <property type="term" value="F:sequence-specific DNA binding"/>
    <property type="evidence" value="ECO:0007669"/>
    <property type="project" value="InterPro"/>
</dbReference>
<evidence type="ECO:0000313" key="6">
    <source>
        <dbReference type="Proteomes" id="UP000192761"/>
    </source>
</evidence>
<evidence type="ECO:0000256" key="1">
    <source>
        <dbReference type="ARBA" id="ARBA00023015"/>
    </source>
</evidence>
<dbReference type="EMBL" id="FWXD01000001">
    <property type="protein sequence ID" value="SMC16081.1"/>
    <property type="molecule type" value="Genomic_DNA"/>
</dbReference>
<dbReference type="Gene3D" id="3.20.80.10">
    <property type="entry name" value="Regulatory factor, effector binding domain"/>
    <property type="match status" value="1"/>
</dbReference>
<dbReference type="InterPro" id="IPR018062">
    <property type="entry name" value="HTH_AraC-typ_CS"/>
</dbReference>
<organism evidence="5 6">
    <name type="scientific">Andreprevotia lacus DSM 23236</name>
    <dbReference type="NCBI Taxonomy" id="1121001"/>
    <lineage>
        <taxon>Bacteria</taxon>
        <taxon>Pseudomonadati</taxon>
        <taxon>Pseudomonadota</taxon>
        <taxon>Betaproteobacteria</taxon>
        <taxon>Neisseriales</taxon>
        <taxon>Chitinibacteraceae</taxon>
        <taxon>Andreprevotia</taxon>
    </lineage>
</organism>
<dbReference type="Proteomes" id="UP000192761">
    <property type="component" value="Unassembled WGS sequence"/>
</dbReference>